<keyword evidence="3 6" id="KW-0812">Transmembrane</keyword>
<dbReference type="GO" id="GO:0016020">
    <property type="term" value="C:membrane"/>
    <property type="evidence" value="ECO:0007669"/>
    <property type="project" value="UniProtKB-SubCell"/>
</dbReference>
<keyword evidence="5 6" id="KW-0472">Membrane</keyword>
<dbReference type="PANTHER" id="PTHR11206">
    <property type="entry name" value="MULTIDRUG RESISTANCE PROTEIN"/>
    <property type="match status" value="1"/>
</dbReference>
<name>A0A0S3QX13_PHAAN</name>
<feature type="transmembrane region" description="Helical" evidence="6">
    <location>
        <begin position="177"/>
        <end position="199"/>
    </location>
</feature>
<dbReference type="GO" id="GO:1990961">
    <property type="term" value="P:xenobiotic detoxification by transmembrane export across the plasma membrane"/>
    <property type="evidence" value="ECO:0007669"/>
    <property type="project" value="InterPro"/>
</dbReference>
<keyword evidence="8" id="KW-1185">Reference proteome</keyword>
<dbReference type="InterPro" id="IPR045069">
    <property type="entry name" value="MATE_euk"/>
</dbReference>
<dbReference type="Proteomes" id="UP000291084">
    <property type="component" value="Chromosome 1"/>
</dbReference>
<keyword evidence="4 6" id="KW-1133">Transmembrane helix</keyword>
<comment type="subcellular location">
    <subcellularLocation>
        <location evidence="1">Membrane</location>
        <topology evidence="1">Multi-pass membrane protein</topology>
    </subcellularLocation>
</comment>
<feature type="transmembrane region" description="Helical" evidence="6">
    <location>
        <begin position="274"/>
        <end position="297"/>
    </location>
</feature>
<dbReference type="OrthoDB" id="2126698at2759"/>
<proteinExistence type="inferred from homology"/>
<gene>
    <name evidence="7" type="primary">Vigan.01G031900</name>
    <name evidence="7" type="ORF">VIGAN_01031900</name>
</gene>
<dbReference type="CDD" id="cd13132">
    <property type="entry name" value="MATE_eukaryotic"/>
    <property type="match status" value="1"/>
</dbReference>
<feature type="transmembrane region" description="Helical" evidence="6">
    <location>
        <begin position="379"/>
        <end position="400"/>
    </location>
</feature>
<accession>A0A0S3QX13</accession>
<feature type="transmembrane region" description="Helical" evidence="6">
    <location>
        <begin position="109"/>
        <end position="128"/>
    </location>
</feature>
<evidence type="ECO:0000256" key="1">
    <source>
        <dbReference type="ARBA" id="ARBA00004141"/>
    </source>
</evidence>
<dbReference type="GO" id="GO:0042910">
    <property type="term" value="F:xenobiotic transmembrane transporter activity"/>
    <property type="evidence" value="ECO:0007669"/>
    <property type="project" value="InterPro"/>
</dbReference>
<evidence type="ECO:0000256" key="4">
    <source>
        <dbReference type="ARBA" id="ARBA00022989"/>
    </source>
</evidence>
<evidence type="ECO:0000256" key="2">
    <source>
        <dbReference type="ARBA" id="ARBA00010199"/>
    </source>
</evidence>
<protein>
    <recommendedName>
        <fullName evidence="9">Protein DETOXIFICATION</fullName>
    </recommendedName>
</protein>
<dbReference type="InterPro" id="IPR002528">
    <property type="entry name" value="MATE_fam"/>
</dbReference>
<feature type="transmembrane region" description="Helical" evidence="6">
    <location>
        <begin position="352"/>
        <end position="373"/>
    </location>
</feature>
<organism evidence="7 8">
    <name type="scientific">Vigna angularis var. angularis</name>
    <dbReference type="NCBI Taxonomy" id="157739"/>
    <lineage>
        <taxon>Eukaryota</taxon>
        <taxon>Viridiplantae</taxon>
        <taxon>Streptophyta</taxon>
        <taxon>Embryophyta</taxon>
        <taxon>Tracheophyta</taxon>
        <taxon>Spermatophyta</taxon>
        <taxon>Magnoliopsida</taxon>
        <taxon>eudicotyledons</taxon>
        <taxon>Gunneridae</taxon>
        <taxon>Pentapetalae</taxon>
        <taxon>rosids</taxon>
        <taxon>fabids</taxon>
        <taxon>Fabales</taxon>
        <taxon>Fabaceae</taxon>
        <taxon>Papilionoideae</taxon>
        <taxon>50 kb inversion clade</taxon>
        <taxon>NPAAA clade</taxon>
        <taxon>indigoferoid/millettioid clade</taxon>
        <taxon>Phaseoleae</taxon>
        <taxon>Vigna</taxon>
    </lineage>
</organism>
<feature type="transmembrane region" description="Helical" evidence="6">
    <location>
        <begin position="65"/>
        <end position="88"/>
    </location>
</feature>
<evidence type="ECO:0000313" key="7">
    <source>
        <dbReference type="EMBL" id="BAT72876.1"/>
    </source>
</evidence>
<sequence length="439" mass="47784">MGSKAEGGEYTMMEAAEKEKQCWGIRREVKALMELAFPIAFTALIFYARSMVSMLFLGHLGDLELAAGSLGMAFANITGYSVLSGLALGMEPLCSQAFGAKRMNVLSLTLHRCVMFLLLCSIPISFLWLNISDILLPLHQDPNITRMAHTYLIFSLPDLLTHSFLHPIRIYLRAQGITHPVTLASLAGTLLHFPFNYLLVTRLRLGLAGVAAASAASSLSILLFLATHVCLTGLHCAAPTRDCLSGWKPLLRLAAPSCVSVCLEWWWYEIMIVLCGLLVNPTSTVASMGFSAMLFAIGTRRSWGRMFTNDENIIRITSMALPILGICELGNCPQTVGCGVVRGTARPNTAANINLSAFYLVGMPVAVGLGFWLDVGFCGLWLGLLSAQVCCAGLMLYVIGTTDWDVEAHRAQLLMWHDDGTMDEQKQTLTSIVTVTPLA</sequence>
<feature type="transmembrane region" description="Helical" evidence="6">
    <location>
        <begin position="35"/>
        <end position="59"/>
    </location>
</feature>
<evidence type="ECO:0000256" key="3">
    <source>
        <dbReference type="ARBA" id="ARBA00022692"/>
    </source>
</evidence>
<evidence type="ECO:0000313" key="8">
    <source>
        <dbReference type="Proteomes" id="UP000291084"/>
    </source>
</evidence>
<evidence type="ECO:0000256" key="6">
    <source>
        <dbReference type="SAM" id="Phobius"/>
    </source>
</evidence>
<comment type="similarity">
    <text evidence="2">Belongs to the multi antimicrobial extrusion (MATE) (TC 2.A.66.1) family.</text>
</comment>
<dbReference type="Pfam" id="PF01554">
    <property type="entry name" value="MatE"/>
    <property type="match status" value="2"/>
</dbReference>
<dbReference type="GO" id="GO:0015297">
    <property type="term" value="F:antiporter activity"/>
    <property type="evidence" value="ECO:0007669"/>
    <property type="project" value="InterPro"/>
</dbReference>
<reference evidence="7 8" key="1">
    <citation type="journal article" date="2015" name="Sci. Rep.">
        <title>The power of single molecule real-time sequencing technology in the de novo assembly of a eukaryotic genome.</title>
        <authorList>
            <person name="Sakai H."/>
            <person name="Naito K."/>
            <person name="Ogiso-Tanaka E."/>
            <person name="Takahashi Y."/>
            <person name="Iseki K."/>
            <person name="Muto C."/>
            <person name="Satou K."/>
            <person name="Teruya K."/>
            <person name="Shiroma A."/>
            <person name="Shimoji M."/>
            <person name="Hirano T."/>
            <person name="Itoh T."/>
            <person name="Kaga A."/>
            <person name="Tomooka N."/>
        </authorList>
    </citation>
    <scope>NUCLEOTIDE SEQUENCE [LARGE SCALE GENOMIC DNA]</scope>
    <source>
        <strain evidence="8">cv. Shumari</strain>
    </source>
</reference>
<evidence type="ECO:0000256" key="5">
    <source>
        <dbReference type="ARBA" id="ARBA00023136"/>
    </source>
</evidence>
<evidence type="ECO:0008006" key="9">
    <source>
        <dbReference type="Google" id="ProtNLM"/>
    </source>
</evidence>
<dbReference type="EMBL" id="AP015034">
    <property type="protein sequence ID" value="BAT72876.1"/>
    <property type="molecule type" value="Genomic_DNA"/>
</dbReference>
<dbReference type="AlphaFoldDB" id="A0A0S3QX13"/>
<feature type="transmembrane region" description="Helical" evidence="6">
    <location>
        <begin position="205"/>
        <end position="238"/>
    </location>
</feature>